<dbReference type="Proteomes" id="UP000886501">
    <property type="component" value="Unassembled WGS sequence"/>
</dbReference>
<reference evidence="1" key="2">
    <citation type="journal article" date="2020" name="Nat. Commun.">
        <title>Large-scale genome sequencing of mycorrhizal fungi provides insights into the early evolution of symbiotic traits.</title>
        <authorList>
            <person name="Miyauchi S."/>
            <person name="Kiss E."/>
            <person name="Kuo A."/>
            <person name="Drula E."/>
            <person name="Kohler A."/>
            <person name="Sanchez-Garcia M."/>
            <person name="Morin E."/>
            <person name="Andreopoulos B."/>
            <person name="Barry K.W."/>
            <person name="Bonito G."/>
            <person name="Buee M."/>
            <person name="Carver A."/>
            <person name="Chen C."/>
            <person name="Cichocki N."/>
            <person name="Clum A."/>
            <person name="Culley D."/>
            <person name="Crous P.W."/>
            <person name="Fauchery L."/>
            <person name="Girlanda M."/>
            <person name="Hayes R.D."/>
            <person name="Keri Z."/>
            <person name="LaButti K."/>
            <person name="Lipzen A."/>
            <person name="Lombard V."/>
            <person name="Magnuson J."/>
            <person name="Maillard F."/>
            <person name="Murat C."/>
            <person name="Nolan M."/>
            <person name="Ohm R.A."/>
            <person name="Pangilinan J."/>
            <person name="Pereira M.F."/>
            <person name="Perotto S."/>
            <person name="Peter M."/>
            <person name="Pfister S."/>
            <person name="Riley R."/>
            <person name="Sitrit Y."/>
            <person name="Stielow J.B."/>
            <person name="Szollosi G."/>
            <person name="Zifcakova L."/>
            <person name="Stursova M."/>
            <person name="Spatafora J.W."/>
            <person name="Tedersoo L."/>
            <person name="Vaario L.M."/>
            <person name="Yamada A."/>
            <person name="Yan M."/>
            <person name="Wang P."/>
            <person name="Xu J."/>
            <person name="Bruns T."/>
            <person name="Baldrian P."/>
            <person name="Vilgalys R."/>
            <person name="Dunand C."/>
            <person name="Henrissat B."/>
            <person name="Grigoriev I.V."/>
            <person name="Hibbett D."/>
            <person name="Nagy L.G."/>
            <person name="Martin F.M."/>
        </authorList>
    </citation>
    <scope>NUCLEOTIDE SEQUENCE</scope>
    <source>
        <strain evidence="1">P2</strain>
    </source>
</reference>
<sequence length="344" mass="38827">MPSALGDPSGGDEIYSDDNDEGGGDDLSDFDSLFDEPMEEMDHRTTAWKQDPARRSPPRPDSPNFVPGLFFHWPTITVPPDLERQVVVDCLTAWFLNHLHGDHHPQLDLDSFLETASFNDVNQIMLFNRTDGVEQFTPPTQPTAPAWLPCLTSLLSYVSEALVPPALDIRTWNILFSSESSKDPEDAANVPDGPKSRAKRSRQAIINLYHPGEGISDHIDLLDRYDDGIVGVSFISGCVMRFRKPRDRGQHRDPLSHQHLRYTNLYLPARSVVAFVGDARYKWTHGIPSRRLDLVQDEFEPQSMHEGEKSSWLDRQLRLSVTFRWLLPGADIVGSTRSSEVPSD</sequence>
<organism evidence="1 2">
    <name type="scientific">Thelephora ganbajun</name>
    <name type="common">Ganba fungus</name>
    <dbReference type="NCBI Taxonomy" id="370292"/>
    <lineage>
        <taxon>Eukaryota</taxon>
        <taxon>Fungi</taxon>
        <taxon>Dikarya</taxon>
        <taxon>Basidiomycota</taxon>
        <taxon>Agaricomycotina</taxon>
        <taxon>Agaricomycetes</taxon>
        <taxon>Thelephorales</taxon>
        <taxon>Thelephoraceae</taxon>
        <taxon>Thelephora</taxon>
    </lineage>
</organism>
<comment type="caution">
    <text evidence="1">The sequence shown here is derived from an EMBL/GenBank/DDBJ whole genome shotgun (WGS) entry which is preliminary data.</text>
</comment>
<keyword evidence="2" id="KW-1185">Reference proteome</keyword>
<proteinExistence type="predicted"/>
<accession>A0ACB6ZP98</accession>
<reference evidence="1" key="1">
    <citation type="submission" date="2019-10" db="EMBL/GenBank/DDBJ databases">
        <authorList>
            <consortium name="DOE Joint Genome Institute"/>
            <person name="Kuo A."/>
            <person name="Miyauchi S."/>
            <person name="Kiss E."/>
            <person name="Drula E."/>
            <person name="Kohler A."/>
            <person name="Sanchez-Garcia M."/>
            <person name="Andreopoulos B."/>
            <person name="Barry K.W."/>
            <person name="Bonito G."/>
            <person name="Buee M."/>
            <person name="Carver A."/>
            <person name="Chen C."/>
            <person name="Cichocki N."/>
            <person name="Clum A."/>
            <person name="Culley D."/>
            <person name="Crous P.W."/>
            <person name="Fauchery L."/>
            <person name="Girlanda M."/>
            <person name="Hayes R."/>
            <person name="Keri Z."/>
            <person name="Labutti K."/>
            <person name="Lipzen A."/>
            <person name="Lombard V."/>
            <person name="Magnuson J."/>
            <person name="Maillard F."/>
            <person name="Morin E."/>
            <person name="Murat C."/>
            <person name="Nolan M."/>
            <person name="Ohm R."/>
            <person name="Pangilinan J."/>
            <person name="Pereira M."/>
            <person name="Perotto S."/>
            <person name="Peter M."/>
            <person name="Riley R."/>
            <person name="Sitrit Y."/>
            <person name="Stielow B."/>
            <person name="Szollosi G."/>
            <person name="Zifcakova L."/>
            <person name="Stursova M."/>
            <person name="Spatafora J.W."/>
            <person name="Tedersoo L."/>
            <person name="Vaario L.-M."/>
            <person name="Yamada A."/>
            <person name="Yan M."/>
            <person name="Wang P."/>
            <person name="Xu J."/>
            <person name="Bruns T."/>
            <person name="Baldrian P."/>
            <person name="Vilgalys R."/>
            <person name="Henrissat B."/>
            <person name="Grigoriev I.V."/>
            <person name="Hibbett D."/>
            <person name="Nagy L.G."/>
            <person name="Martin F.M."/>
        </authorList>
    </citation>
    <scope>NUCLEOTIDE SEQUENCE</scope>
    <source>
        <strain evidence="1">P2</strain>
    </source>
</reference>
<protein>
    <submittedName>
        <fullName evidence="1">Uncharacterized protein</fullName>
    </submittedName>
</protein>
<dbReference type="EMBL" id="MU117977">
    <property type="protein sequence ID" value="KAF9651240.1"/>
    <property type="molecule type" value="Genomic_DNA"/>
</dbReference>
<name>A0ACB6ZP98_THEGA</name>
<evidence type="ECO:0000313" key="1">
    <source>
        <dbReference type="EMBL" id="KAF9651240.1"/>
    </source>
</evidence>
<evidence type="ECO:0000313" key="2">
    <source>
        <dbReference type="Proteomes" id="UP000886501"/>
    </source>
</evidence>
<gene>
    <name evidence="1" type="ORF">BDM02DRAFT_3110965</name>
</gene>